<accession>A0A0P7GQF7</accession>
<dbReference type="EMBL" id="LGUC01000001">
    <property type="protein sequence ID" value="KPN31407.1"/>
    <property type="molecule type" value="Genomic_DNA"/>
</dbReference>
<organism evidence="2 3">
    <name type="scientific">Halolamina pelagica</name>
    <dbReference type="NCBI Taxonomy" id="699431"/>
    <lineage>
        <taxon>Archaea</taxon>
        <taxon>Methanobacteriati</taxon>
        <taxon>Methanobacteriota</taxon>
        <taxon>Stenosarchaea group</taxon>
        <taxon>Halobacteria</taxon>
        <taxon>Halobacteriales</taxon>
        <taxon>Haloferacaceae</taxon>
    </lineage>
</organism>
<comment type="caution">
    <text evidence="2">The sequence shown here is derived from an EMBL/GenBank/DDBJ whole genome shotgun (WGS) entry which is preliminary data.</text>
</comment>
<reference evidence="3" key="1">
    <citation type="submission" date="2013-11" db="EMBL/GenBank/DDBJ databases">
        <authorList>
            <person name="Hoang H.T."/>
            <person name="Killian M.L."/>
            <person name="Madson D.M."/>
            <person name="Arruda P.H.E."/>
            <person name="Sun D."/>
            <person name="Schwartz K.J."/>
            <person name="Yoon K."/>
        </authorList>
    </citation>
    <scope>NUCLEOTIDE SEQUENCE [LARGE SCALE GENOMIC DNA]</scope>
    <source>
        <strain evidence="3">CDK2</strain>
    </source>
</reference>
<dbReference type="Pfam" id="PF23990">
    <property type="entry name" value="PilB3_N"/>
    <property type="match status" value="1"/>
</dbReference>
<dbReference type="Proteomes" id="UP000050535">
    <property type="component" value="Unassembled WGS sequence"/>
</dbReference>
<dbReference type="AlphaFoldDB" id="A0A0P7GQF7"/>
<evidence type="ECO:0000313" key="3">
    <source>
        <dbReference type="Proteomes" id="UP000050535"/>
    </source>
</evidence>
<dbReference type="STRING" id="699431.SY89_02153"/>
<feature type="domain" description="PilB3-like N-terminal" evidence="1">
    <location>
        <begin position="96"/>
        <end position="151"/>
    </location>
</feature>
<evidence type="ECO:0000259" key="1">
    <source>
        <dbReference type="Pfam" id="PF23990"/>
    </source>
</evidence>
<gene>
    <name evidence="2" type="ORF">SY89_02153</name>
</gene>
<sequence>MIGYDETPVIKDIYGWEDYKREYFYDEGGDPPTDAEGEPETFDAEEALGFPPETIGATMADCERAGEELQELIDERTVDVDDQVDEDAFFSDPQGRTTVANRYDLEKTVPLAKKHHFVERDRYWVNKPYSFVVIFRSTKENEIKYYVVQPTSPRSSRSCLRI</sequence>
<evidence type="ECO:0000313" key="2">
    <source>
        <dbReference type="EMBL" id="KPN31407.1"/>
    </source>
</evidence>
<name>A0A0P7GQF7_9EURY</name>
<keyword evidence="3" id="KW-1185">Reference proteome</keyword>
<dbReference type="InterPro" id="IPR056570">
    <property type="entry name" value="PilB3-like_N"/>
</dbReference>
<proteinExistence type="predicted"/>
<dbReference type="Gene3D" id="3.30.450.380">
    <property type="match status" value="1"/>
</dbReference>
<protein>
    <recommendedName>
        <fullName evidence="1">PilB3-like N-terminal domain-containing protein</fullName>
    </recommendedName>
</protein>